<name>A0A4E0RE40_FASHE</name>
<dbReference type="GO" id="GO:0016491">
    <property type="term" value="F:oxidoreductase activity"/>
    <property type="evidence" value="ECO:0007669"/>
    <property type="project" value="UniProtKB-KW"/>
</dbReference>
<evidence type="ECO:0000256" key="1">
    <source>
        <dbReference type="ARBA" id="ARBA00023002"/>
    </source>
</evidence>
<evidence type="ECO:0000313" key="2">
    <source>
        <dbReference type="EMBL" id="THD24935.1"/>
    </source>
</evidence>
<dbReference type="PANTHER" id="PTHR43157:SF31">
    <property type="entry name" value="PHOSPHATIDYLINOSITOL-GLYCAN BIOSYNTHESIS CLASS F PROTEIN"/>
    <property type="match status" value="1"/>
</dbReference>
<dbReference type="AlphaFoldDB" id="A0A4E0RE40"/>
<dbReference type="Pfam" id="PF00106">
    <property type="entry name" value="adh_short"/>
    <property type="match status" value="1"/>
</dbReference>
<dbReference type="Proteomes" id="UP000230066">
    <property type="component" value="Unassembled WGS sequence"/>
</dbReference>
<proteinExistence type="predicted"/>
<dbReference type="InterPro" id="IPR002347">
    <property type="entry name" value="SDR_fam"/>
</dbReference>
<dbReference type="InterPro" id="IPR036291">
    <property type="entry name" value="NAD(P)-bd_dom_sf"/>
</dbReference>
<accession>A0A4E0RE40</accession>
<reference evidence="2" key="1">
    <citation type="submission" date="2019-03" db="EMBL/GenBank/DDBJ databases">
        <title>Improved annotation for the trematode Fasciola hepatica.</title>
        <authorList>
            <person name="Choi Y.-J."/>
            <person name="Martin J."/>
            <person name="Mitreva M."/>
        </authorList>
    </citation>
    <scope>NUCLEOTIDE SEQUENCE [LARGE SCALE GENOMIC DNA]</scope>
</reference>
<gene>
    <name evidence="2" type="ORF">D915_004360</name>
</gene>
<protein>
    <submittedName>
        <fullName evidence="2">Retinol dehydrogenase 13</fullName>
    </submittedName>
</protein>
<dbReference type="EMBL" id="JXXN02001363">
    <property type="protein sequence ID" value="THD24935.1"/>
    <property type="molecule type" value="Genomic_DNA"/>
</dbReference>
<keyword evidence="1" id="KW-0560">Oxidoreductase</keyword>
<dbReference type="PANTHER" id="PTHR43157">
    <property type="entry name" value="PHOSPHATIDYLINOSITOL-GLYCAN BIOSYNTHESIS CLASS F PROTEIN-RELATED"/>
    <property type="match status" value="1"/>
</dbReference>
<evidence type="ECO:0000313" key="3">
    <source>
        <dbReference type="Proteomes" id="UP000230066"/>
    </source>
</evidence>
<dbReference type="Gene3D" id="3.40.50.720">
    <property type="entry name" value="NAD(P)-binding Rossmann-like Domain"/>
    <property type="match status" value="1"/>
</dbReference>
<comment type="caution">
    <text evidence="2">The sequence shown here is derived from an EMBL/GenBank/DDBJ whole genome shotgun (WGS) entry which is preliminary data.</text>
</comment>
<organism evidence="2 3">
    <name type="scientific">Fasciola hepatica</name>
    <name type="common">Liver fluke</name>
    <dbReference type="NCBI Taxonomy" id="6192"/>
    <lineage>
        <taxon>Eukaryota</taxon>
        <taxon>Metazoa</taxon>
        <taxon>Spiralia</taxon>
        <taxon>Lophotrochozoa</taxon>
        <taxon>Platyhelminthes</taxon>
        <taxon>Trematoda</taxon>
        <taxon>Digenea</taxon>
        <taxon>Plagiorchiida</taxon>
        <taxon>Echinostomata</taxon>
        <taxon>Echinostomatoidea</taxon>
        <taxon>Fasciolidae</taxon>
        <taxon>Fasciola</taxon>
    </lineage>
</organism>
<keyword evidence="3" id="KW-1185">Reference proteome</keyword>
<sequence>MTLPVLFPVQSSTIWKSLPYSKRDINCLAIACVPNSSLIIEYLDLASLEPVRQFADKVTQTHPKTDFLINNAGSALDKYSTTKDGFEQAFGVHHLGHFLLTKLLLPVLKTAASSRIIIVSSTAYCHGQLHKSDLRMTAENYGMLSAYHFSKLTNLMHAVELSKRLEGTRVIAVSIHPGVVESELRRGIDSVSMASGLTSNFLAFVI</sequence>
<dbReference type="SUPFAM" id="SSF51735">
    <property type="entry name" value="NAD(P)-binding Rossmann-fold domains"/>
    <property type="match status" value="1"/>
</dbReference>